<dbReference type="Proteomes" id="UP000825799">
    <property type="component" value="Chromosome"/>
</dbReference>
<evidence type="ECO:0000313" key="1">
    <source>
        <dbReference type="EMBL" id="QYO78787.1"/>
    </source>
</evidence>
<evidence type="ECO:0000313" key="2">
    <source>
        <dbReference type="Proteomes" id="UP000825799"/>
    </source>
</evidence>
<dbReference type="EMBL" id="CP080590">
    <property type="protein sequence ID" value="QYO78787.1"/>
    <property type="molecule type" value="Genomic_DNA"/>
</dbReference>
<proteinExistence type="predicted"/>
<keyword evidence="2" id="KW-1185">Reference proteome</keyword>
<organism evidence="1 2">
    <name type="scientific">Devosia salina</name>
    <dbReference type="NCBI Taxonomy" id="2860336"/>
    <lineage>
        <taxon>Bacteria</taxon>
        <taxon>Pseudomonadati</taxon>
        <taxon>Pseudomonadota</taxon>
        <taxon>Alphaproteobacteria</taxon>
        <taxon>Hyphomicrobiales</taxon>
        <taxon>Devosiaceae</taxon>
        <taxon>Devosia</taxon>
    </lineage>
</organism>
<name>A0ABX8WPD5_9HYPH</name>
<gene>
    <name evidence="1" type="ORF">K1X15_09715</name>
</gene>
<sequence>MSELNYTLRQAIDARIQVLATCALGHNYTVNLENLMDLMTPYGRLDEVVLSRSWCPQCGALASSYQLRTLQ</sequence>
<accession>A0ABX8WPD5</accession>
<protein>
    <submittedName>
        <fullName evidence="1">Uncharacterized protein</fullName>
    </submittedName>
</protein>
<reference evidence="1 2" key="1">
    <citation type="submission" date="2021-08" db="EMBL/GenBank/DDBJ databases">
        <title>Devosia salina sp. nov., isolated from the South China Sea sediment.</title>
        <authorList>
            <person name="Zhou Z."/>
        </authorList>
    </citation>
    <scope>NUCLEOTIDE SEQUENCE [LARGE SCALE GENOMIC DNA]</scope>
    <source>
        <strain evidence="1 2">SCS-3</strain>
    </source>
</reference>
<dbReference type="RefSeq" id="WP_220307239.1">
    <property type="nucleotide sequence ID" value="NZ_CP080590.1"/>
</dbReference>